<gene>
    <name evidence="1" type="ordered locus">Runsl_5824</name>
</gene>
<dbReference type="AlphaFoldDB" id="A0A7U4E8Y8"/>
<dbReference type="KEGG" id="rsi:Runsl_5824"/>
<organism evidence="1 2">
    <name type="scientific">Runella slithyformis (strain ATCC 29530 / DSM 19594 / LMG 11500 / NCIMB 11436 / LSU 4)</name>
    <dbReference type="NCBI Taxonomy" id="761193"/>
    <lineage>
        <taxon>Bacteria</taxon>
        <taxon>Pseudomonadati</taxon>
        <taxon>Bacteroidota</taxon>
        <taxon>Cytophagia</taxon>
        <taxon>Cytophagales</taxon>
        <taxon>Spirosomataceae</taxon>
        <taxon>Runella</taxon>
    </lineage>
</organism>
<geneLocation type="plasmid" evidence="1 2">
    <name>pRUNSL03</name>
</geneLocation>
<dbReference type="EMBL" id="CP002862">
    <property type="protein sequence ID" value="AEI52121.1"/>
    <property type="molecule type" value="Genomic_DNA"/>
</dbReference>
<protein>
    <submittedName>
        <fullName evidence="1">Uncharacterized protein</fullName>
    </submittedName>
</protein>
<dbReference type="RefSeq" id="WP_013921702.1">
    <property type="nucleotide sequence ID" value="NC_015694.1"/>
</dbReference>
<dbReference type="Proteomes" id="UP000000493">
    <property type="component" value="Plasmid pRUNSL03"/>
</dbReference>
<reference evidence="2" key="1">
    <citation type="submission" date="2011-06" db="EMBL/GenBank/DDBJ databases">
        <title>The complete genome of plasmid 3 of Runella slithyformis DSM 19594.</title>
        <authorList>
            <consortium name="US DOE Joint Genome Institute (JGI-PGF)"/>
            <person name="Lucas S."/>
            <person name="Han J."/>
            <person name="Lapidus A."/>
            <person name="Bruce D."/>
            <person name="Goodwin L."/>
            <person name="Pitluck S."/>
            <person name="Peters L."/>
            <person name="Kyrpides N."/>
            <person name="Mavromatis K."/>
            <person name="Ivanova N."/>
            <person name="Ovchinnikova G."/>
            <person name="Zhang X."/>
            <person name="Misra M."/>
            <person name="Detter J.C."/>
            <person name="Tapia R."/>
            <person name="Han C."/>
            <person name="Land M."/>
            <person name="Hauser L."/>
            <person name="Markowitz V."/>
            <person name="Cheng J.-F."/>
            <person name="Hugenholtz P."/>
            <person name="Woyke T."/>
            <person name="Wu D."/>
            <person name="Tindall B."/>
            <person name="Faehrich R."/>
            <person name="Brambilla E."/>
            <person name="Klenk H.-P."/>
            <person name="Eisen J.A."/>
        </authorList>
    </citation>
    <scope>NUCLEOTIDE SEQUENCE [LARGE SCALE GENOMIC DNA]</scope>
    <source>
        <strain evidence="2">ATCC 29530 / DSM 19594 / LMG 11500 / NCIMB 11436 / LSU 4</strain>
        <plasmid evidence="2">pRUNSL03</plasmid>
    </source>
</reference>
<keyword evidence="1" id="KW-0614">Plasmid</keyword>
<evidence type="ECO:0000313" key="2">
    <source>
        <dbReference type="Proteomes" id="UP000000493"/>
    </source>
</evidence>
<sequence>MDLDNMSEEEIEKEIEIYKDRIETLADYISEIDDIRIIPTLNSQLQGYKSTLYLLENKKNKRLYDVDTGLDIDKFSFRASTSSLFNFDKLSGGPYGESTITINRIKSVDNLYELTIFNHDDNHSDYTNDLSMYPVKIKKAHIQFDNRIVFHTFQEESKSYGLGIVYKFGNVSEIIFDLLEDNKYIIYLP</sequence>
<name>A0A7U4E8Y8_RUNSL</name>
<accession>A0A7U4E8Y8</accession>
<reference evidence="1 2" key="2">
    <citation type="journal article" date="2012" name="Stand. Genomic Sci.">
        <title>Complete genome sequence of the aquatic bacterium Runella slithyformis type strain (LSU 4(T)).</title>
        <authorList>
            <person name="Copeland A."/>
            <person name="Zhang X."/>
            <person name="Misra M."/>
            <person name="Lapidus A."/>
            <person name="Nolan M."/>
            <person name="Lucas S."/>
            <person name="Deshpande S."/>
            <person name="Cheng J.F."/>
            <person name="Tapia R."/>
            <person name="Goodwin L.A."/>
            <person name="Pitluck S."/>
            <person name="Liolios K."/>
            <person name="Pagani I."/>
            <person name="Ivanova N."/>
            <person name="Mikhailova N."/>
            <person name="Pati A."/>
            <person name="Chen A."/>
            <person name="Palaniappan K."/>
            <person name="Land M."/>
            <person name="Hauser L."/>
            <person name="Pan C."/>
            <person name="Jeffries C.D."/>
            <person name="Detter J.C."/>
            <person name="Brambilla E.M."/>
            <person name="Rohde M."/>
            <person name="Djao O.D."/>
            <person name="Goker M."/>
            <person name="Sikorski J."/>
            <person name="Tindall B.J."/>
            <person name="Woyke T."/>
            <person name="Bristow J."/>
            <person name="Eisen J.A."/>
            <person name="Markowitz V."/>
            <person name="Hugenholtz P."/>
            <person name="Kyrpides N.C."/>
            <person name="Klenk H.P."/>
            <person name="Mavromatis K."/>
        </authorList>
    </citation>
    <scope>NUCLEOTIDE SEQUENCE [LARGE SCALE GENOMIC DNA]</scope>
    <source>
        <strain evidence="2">ATCC 29530 / DSM 19594 / LMG 11500 / NCIMB 11436 / LSU 4</strain>
    </source>
</reference>
<proteinExistence type="predicted"/>
<evidence type="ECO:0000313" key="1">
    <source>
        <dbReference type="EMBL" id="AEI52121.1"/>
    </source>
</evidence>
<keyword evidence="2" id="KW-1185">Reference proteome</keyword>